<proteinExistence type="predicted"/>
<evidence type="ECO:0000313" key="3">
    <source>
        <dbReference type="Proteomes" id="UP000078561"/>
    </source>
</evidence>
<gene>
    <name evidence="2" type="primary">ABSGL_13658.1 scaffold 14267</name>
</gene>
<name>A0A168S760_ABSGL</name>
<feature type="compositionally biased region" description="Polar residues" evidence="1">
    <location>
        <begin position="186"/>
        <end position="211"/>
    </location>
</feature>
<dbReference type="Proteomes" id="UP000078561">
    <property type="component" value="Unassembled WGS sequence"/>
</dbReference>
<reference evidence="2" key="1">
    <citation type="submission" date="2016-04" db="EMBL/GenBank/DDBJ databases">
        <authorList>
            <person name="Evans L.H."/>
            <person name="Alamgir A."/>
            <person name="Owens N."/>
            <person name="Weber N.D."/>
            <person name="Virtaneva K."/>
            <person name="Barbian K."/>
            <person name="Babar A."/>
            <person name="Rosenke K."/>
        </authorList>
    </citation>
    <scope>NUCLEOTIDE SEQUENCE [LARGE SCALE GENOMIC DNA]</scope>
    <source>
        <strain evidence="2">CBS 101.48</strain>
    </source>
</reference>
<organism evidence="2">
    <name type="scientific">Absidia glauca</name>
    <name type="common">Pin mould</name>
    <dbReference type="NCBI Taxonomy" id="4829"/>
    <lineage>
        <taxon>Eukaryota</taxon>
        <taxon>Fungi</taxon>
        <taxon>Fungi incertae sedis</taxon>
        <taxon>Mucoromycota</taxon>
        <taxon>Mucoromycotina</taxon>
        <taxon>Mucoromycetes</taxon>
        <taxon>Mucorales</taxon>
        <taxon>Cunninghamellaceae</taxon>
        <taxon>Absidia</taxon>
    </lineage>
</organism>
<evidence type="ECO:0000313" key="2">
    <source>
        <dbReference type="EMBL" id="SAM08000.1"/>
    </source>
</evidence>
<dbReference type="AlphaFoldDB" id="A0A168S760"/>
<sequence length="251" mass="27517">MKSLSTFSRLHAGNDLLFDNLVLEFDRIQSGPLGEMERNDEFNIVSATLLPGRAHTDQHGNLGVDHVPSPTQHQSLSSMGAKFNTTRSPDTVPPTKTQLLSWSTLKTTHQKRQQPRACDNEKPCNVVTQTSLSPLCFLDPGQEGDMKSMADHPARCRSLLYAIQPLIITRYPPPALKYGPVEPIAPSSQSQALSTKTNLSSPPVSNHSHPTSALKSMLARAILKLSYCFSCHPSYVVKKRTQAQHPMAGPA</sequence>
<dbReference type="EMBL" id="LT554871">
    <property type="protein sequence ID" value="SAM08000.1"/>
    <property type="molecule type" value="Genomic_DNA"/>
</dbReference>
<keyword evidence="3" id="KW-1185">Reference proteome</keyword>
<evidence type="ECO:0000256" key="1">
    <source>
        <dbReference type="SAM" id="MobiDB-lite"/>
    </source>
</evidence>
<dbReference type="InParanoid" id="A0A168S760"/>
<accession>A0A168S760</accession>
<protein>
    <submittedName>
        <fullName evidence="2">Uncharacterized protein</fullName>
    </submittedName>
</protein>
<feature type="region of interest" description="Disordered" evidence="1">
    <location>
        <begin position="69"/>
        <end position="96"/>
    </location>
</feature>
<feature type="region of interest" description="Disordered" evidence="1">
    <location>
        <begin position="182"/>
        <end position="211"/>
    </location>
</feature>